<reference evidence="1" key="1">
    <citation type="submission" date="2021-06" db="EMBL/GenBank/DDBJ databases">
        <authorList>
            <person name="Kallberg Y."/>
            <person name="Tangrot J."/>
            <person name="Rosling A."/>
        </authorList>
    </citation>
    <scope>NUCLEOTIDE SEQUENCE</scope>
    <source>
        <strain evidence="1">CL356</strain>
    </source>
</reference>
<dbReference type="EMBL" id="CAJVPT010068945">
    <property type="protein sequence ID" value="CAG8777291.1"/>
    <property type="molecule type" value="Genomic_DNA"/>
</dbReference>
<protein>
    <submittedName>
        <fullName evidence="1">11036_t:CDS:1</fullName>
    </submittedName>
</protein>
<sequence>EEYRMSISSVPSLGVVSGTSMSAKIRPNSIIGADYDLQTCGPGDLDPHAVASVFKAFLRELPEPILTRNKLHLFDAAFEKAKDGGFMFASTPGGSLHRTASSQGTLLSSPSYPSNISSSNLTGNGEGSIPSSSTGELSDSAITPQQALGSLIEDFCAL</sequence>
<comment type="caution">
    <text evidence="1">The sequence shown here is derived from an EMBL/GenBank/DDBJ whole genome shotgun (WGS) entry which is preliminary data.</text>
</comment>
<feature type="non-terminal residue" evidence="1">
    <location>
        <position position="158"/>
    </location>
</feature>
<keyword evidence="2" id="KW-1185">Reference proteome</keyword>
<organism evidence="1 2">
    <name type="scientific">Acaulospora colombiana</name>
    <dbReference type="NCBI Taxonomy" id="27376"/>
    <lineage>
        <taxon>Eukaryota</taxon>
        <taxon>Fungi</taxon>
        <taxon>Fungi incertae sedis</taxon>
        <taxon>Mucoromycota</taxon>
        <taxon>Glomeromycotina</taxon>
        <taxon>Glomeromycetes</taxon>
        <taxon>Diversisporales</taxon>
        <taxon>Acaulosporaceae</taxon>
        <taxon>Acaulospora</taxon>
    </lineage>
</organism>
<feature type="non-terminal residue" evidence="1">
    <location>
        <position position="1"/>
    </location>
</feature>
<name>A0ACA9R5T1_9GLOM</name>
<evidence type="ECO:0000313" key="1">
    <source>
        <dbReference type="EMBL" id="CAG8777291.1"/>
    </source>
</evidence>
<dbReference type="Proteomes" id="UP000789525">
    <property type="component" value="Unassembled WGS sequence"/>
</dbReference>
<proteinExistence type="predicted"/>
<gene>
    <name evidence="1" type="ORF">ACOLOM_LOCUS14154</name>
</gene>
<evidence type="ECO:0000313" key="2">
    <source>
        <dbReference type="Proteomes" id="UP000789525"/>
    </source>
</evidence>
<accession>A0ACA9R5T1</accession>